<dbReference type="EMBL" id="JAINUG010000031">
    <property type="protein sequence ID" value="KAJ8409235.1"/>
    <property type="molecule type" value="Genomic_DNA"/>
</dbReference>
<feature type="compositionally biased region" description="Basic residues" evidence="1">
    <location>
        <begin position="74"/>
        <end position="87"/>
    </location>
</feature>
<feature type="region of interest" description="Disordered" evidence="1">
    <location>
        <begin position="51"/>
        <end position="104"/>
    </location>
</feature>
<accession>A0AAD7SV40</accession>
<dbReference type="Proteomes" id="UP001221898">
    <property type="component" value="Unassembled WGS sequence"/>
</dbReference>
<reference evidence="2" key="1">
    <citation type="journal article" date="2023" name="Science">
        <title>Genome structures resolve the early diversification of teleost fishes.</title>
        <authorList>
            <person name="Parey E."/>
            <person name="Louis A."/>
            <person name="Montfort J."/>
            <person name="Bouchez O."/>
            <person name="Roques C."/>
            <person name="Iampietro C."/>
            <person name="Lluch J."/>
            <person name="Castinel A."/>
            <person name="Donnadieu C."/>
            <person name="Desvignes T."/>
            <person name="Floi Bucao C."/>
            <person name="Jouanno E."/>
            <person name="Wen M."/>
            <person name="Mejri S."/>
            <person name="Dirks R."/>
            <person name="Jansen H."/>
            <person name="Henkel C."/>
            <person name="Chen W.J."/>
            <person name="Zahm M."/>
            <person name="Cabau C."/>
            <person name="Klopp C."/>
            <person name="Thompson A.W."/>
            <person name="Robinson-Rechavi M."/>
            <person name="Braasch I."/>
            <person name="Lecointre G."/>
            <person name="Bobe J."/>
            <person name="Postlethwait J.H."/>
            <person name="Berthelot C."/>
            <person name="Roest Crollius H."/>
            <person name="Guiguen Y."/>
        </authorList>
    </citation>
    <scope>NUCLEOTIDE SEQUENCE</scope>
    <source>
        <strain evidence="2">NC1722</strain>
    </source>
</reference>
<protein>
    <submittedName>
        <fullName evidence="2">Uncharacterized protein</fullName>
    </submittedName>
</protein>
<comment type="caution">
    <text evidence="2">The sequence shown here is derived from an EMBL/GenBank/DDBJ whole genome shotgun (WGS) entry which is preliminary data.</text>
</comment>
<evidence type="ECO:0000256" key="1">
    <source>
        <dbReference type="SAM" id="MobiDB-lite"/>
    </source>
</evidence>
<evidence type="ECO:0000313" key="2">
    <source>
        <dbReference type="EMBL" id="KAJ8409235.1"/>
    </source>
</evidence>
<gene>
    <name evidence="2" type="ORF">AAFF_G00234330</name>
</gene>
<evidence type="ECO:0000313" key="3">
    <source>
        <dbReference type="Proteomes" id="UP001221898"/>
    </source>
</evidence>
<feature type="compositionally biased region" description="Basic and acidic residues" evidence="1">
    <location>
        <begin position="51"/>
        <end position="68"/>
    </location>
</feature>
<dbReference type="AlphaFoldDB" id="A0AAD7SV40"/>
<keyword evidence="3" id="KW-1185">Reference proteome</keyword>
<sequence>MESLRLRTGNTWALSPALCSVQQRYHSRHISPTGINICLLVGQHSASLPAKGRDPLRHAEAAARDSRRSSILVRRGRKAAKAARRHVASPSEGERASLPHFASSAAWRREVQRGSVFRQPG</sequence>
<name>A0AAD7SV40_9TELE</name>
<organism evidence="2 3">
    <name type="scientific">Aldrovandia affinis</name>
    <dbReference type="NCBI Taxonomy" id="143900"/>
    <lineage>
        <taxon>Eukaryota</taxon>
        <taxon>Metazoa</taxon>
        <taxon>Chordata</taxon>
        <taxon>Craniata</taxon>
        <taxon>Vertebrata</taxon>
        <taxon>Euteleostomi</taxon>
        <taxon>Actinopterygii</taxon>
        <taxon>Neopterygii</taxon>
        <taxon>Teleostei</taxon>
        <taxon>Notacanthiformes</taxon>
        <taxon>Halosauridae</taxon>
        <taxon>Aldrovandia</taxon>
    </lineage>
</organism>
<proteinExistence type="predicted"/>